<reference evidence="1 2" key="1">
    <citation type="submission" date="2020-05" db="EMBL/GenBank/DDBJ databases">
        <title>Genetic diversity of Pseudomonas cichorii.</title>
        <authorList>
            <person name="Tani S."/>
            <person name="Yagi H."/>
            <person name="Hashimoto S."/>
            <person name="Iiyama K."/>
            <person name="Furuya N."/>
        </authorList>
    </citation>
    <scope>NUCLEOTIDE SEQUENCE [LARGE SCALE GENOMIC DNA]</scope>
    <source>
        <strain evidence="1 2">LMG 2162</strain>
    </source>
</reference>
<evidence type="ECO:0000313" key="1">
    <source>
        <dbReference type="EMBL" id="GFM92825.1"/>
    </source>
</evidence>
<protein>
    <submittedName>
        <fullName evidence="1">Uncharacterized protein</fullName>
    </submittedName>
</protein>
<name>A0ABQ1DP74_PSECI</name>
<keyword evidence="2" id="KW-1185">Reference proteome</keyword>
<dbReference type="EMBL" id="BLWA01000006">
    <property type="protein sequence ID" value="GFM92825.1"/>
    <property type="molecule type" value="Genomic_DNA"/>
</dbReference>
<proteinExistence type="predicted"/>
<gene>
    <name evidence="1" type="ORF">PSCICP_27970</name>
</gene>
<organism evidence="1 2">
    <name type="scientific">Pseudomonas cichorii</name>
    <dbReference type="NCBI Taxonomy" id="36746"/>
    <lineage>
        <taxon>Bacteria</taxon>
        <taxon>Pseudomonadati</taxon>
        <taxon>Pseudomonadota</taxon>
        <taxon>Gammaproteobacteria</taxon>
        <taxon>Pseudomonadales</taxon>
        <taxon>Pseudomonadaceae</taxon>
        <taxon>Pseudomonas</taxon>
    </lineage>
</organism>
<sequence length="62" mass="7513">MQLLKLNRPIEKRPPNKIRLNTTQEKCKATSKQDQYNLLQARTTNIKFDFLKNQNQTRRNWP</sequence>
<dbReference type="Proteomes" id="UP000614982">
    <property type="component" value="Unassembled WGS sequence"/>
</dbReference>
<evidence type="ECO:0000313" key="2">
    <source>
        <dbReference type="Proteomes" id="UP000614982"/>
    </source>
</evidence>
<comment type="caution">
    <text evidence="1">The sequence shown here is derived from an EMBL/GenBank/DDBJ whole genome shotgun (WGS) entry which is preliminary data.</text>
</comment>
<accession>A0ABQ1DP74</accession>